<dbReference type="AlphaFoldDB" id="A0AAP2CTI5"/>
<dbReference type="PANTHER" id="PTHR30492">
    <property type="entry name" value="METHYLGLYOXAL SYNTHASE"/>
    <property type="match status" value="1"/>
</dbReference>
<feature type="active site" description="Proton donor/acceptor" evidence="2 3">
    <location>
        <position position="71"/>
    </location>
</feature>
<dbReference type="InterPro" id="IPR011607">
    <property type="entry name" value="MGS-like_dom"/>
</dbReference>
<feature type="binding site" evidence="2">
    <location>
        <position position="98"/>
    </location>
    <ligand>
        <name>substrate</name>
    </ligand>
</feature>
<keyword evidence="6" id="KW-1185">Reference proteome</keyword>
<dbReference type="SUPFAM" id="SSF52335">
    <property type="entry name" value="Methylglyoxal synthase-like"/>
    <property type="match status" value="1"/>
</dbReference>
<protein>
    <recommendedName>
        <fullName evidence="2">Methylglyoxal synthase</fullName>
        <shortName evidence="2">MGS</shortName>
        <ecNumber evidence="2">4.2.3.3</ecNumber>
    </recommendedName>
</protein>
<dbReference type="NCBIfam" id="NF003559">
    <property type="entry name" value="PRK05234.1"/>
    <property type="match status" value="1"/>
</dbReference>
<dbReference type="PANTHER" id="PTHR30492:SF0">
    <property type="entry name" value="METHYLGLYOXAL SYNTHASE"/>
    <property type="match status" value="1"/>
</dbReference>
<dbReference type="HAMAP" id="MF_00549">
    <property type="entry name" value="Methylglyoxal_synth"/>
    <property type="match status" value="1"/>
</dbReference>
<feature type="binding site" evidence="2">
    <location>
        <position position="19"/>
    </location>
    <ligand>
        <name>substrate</name>
    </ligand>
</feature>
<dbReference type="EMBL" id="JADQAZ010000003">
    <property type="protein sequence ID" value="MBT0959012.1"/>
    <property type="molecule type" value="Genomic_DNA"/>
</dbReference>
<accession>A0AAP2CTI5</accession>
<reference evidence="5 6" key="1">
    <citation type="journal article" date="2021" name="Arch. Microbiol.">
        <title>Harenicola maris gen. nov., sp. nov. isolated from the Sea of Japan shallow sediments.</title>
        <authorList>
            <person name="Romanenko L.A."/>
            <person name="Kurilenko V.V."/>
            <person name="Chernysheva N.Y."/>
            <person name="Tekutyeva L.A."/>
            <person name="Velansky P.V."/>
            <person name="Svetashev V.I."/>
            <person name="Isaeva M.P."/>
        </authorList>
    </citation>
    <scope>NUCLEOTIDE SEQUENCE [LARGE SCALE GENOMIC DNA]</scope>
    <source>
        <strain evidence="5 6">KMM 3653</strain>
    </source>
</reference>
<dbReference type="GO" id="GO:0019242">
    <property type="term" value="P:methylglyoxal biosynthetic process"/>
    <property type="evidence" value="ECO:0007669"/>
    <property type="project" value="UniProtKB-UniRule"/>
</dbReference>
<evidence type="ECO:0000259" key="4">
    <source>
        <dbReference type="PROSITE" id="PS51855"/>
    </source>
</evidence>
<keyword evidence="2 5" id="KW-0456">Lyase</keyword>
<sequence>MNASNSPAESLRSIALVAHDQKKDALVKWAHSHRSVLAEFDLYGTGTTGGRIAREVGLDITCLKSGPLGGDAQIGAMIAEGRLDALLFFIDPLSALPHDVDVKSLLRIATLYDTVLAINEATASRIFAQLHNET</sequence>
<comment type="catalytic activity">
    <reaction evidence="2">
        <text>dihydroxyacetone phosphate = methylglyoxal + phosphate</text>
        <dbReference type="Rhea" id="RHEA:17937"/>
        <dbReference type="ChEBI" id="CHEBI:17158"/>
        <dbReference type="ChEBI" id="CHEBI:43474"/>
        <dbReference type="ChEBI" id="CHEBI:57642"/>
        <dbReference type="EC" id="4.2.3.3"/>
    </reaction>
</comment>
<dbReference type="NCBIfam" id="TIGR00160">
    <property type="entry name" value="MGSA"/>
    <property type="match status" value="1"/>
</dbReference>
<feature type="binding site" evidence="2">
    <location>
        <begin position="65"/>
        <end position="66"/>
    </location>
    <ligand>
        <name>substrate</name>
    </ligand>
</feature>
<gene>
    <name evidence="2" type="primary">mgsA</name>
    <name evidence="5" type="ORF">IV417_16615</name>
</gene>
<dbReference type="InterPro" id="IPR036914">
    <property type="entry name" value="MGS-like_dom_sf"/>
</dbReference>
<proteinExistence type="inferred from homology"/>
<dbReference type="Proteomes" id="UP001315686">
    <property type="component" value="Unassembled WGS sequence"/>
</dbReference>
<dbReference type="PROSITE" id="PS01335">
    <property type="entry name" value="METHYLGLYOXAL_SYNTH"/>
    <property type="match status" value="1"/>
</dbReference>
<dbReference type="PIRSF" id="PIRSF006614">
    <property type="entry name" value="Methylglyox_syn"/>
    <property type="match status" value="1"/>
</dbReference>
<dbReference type="SMART" id="SM00851">
    <property type="entry name" value="MGS"/>
    <property type="match status" value="1"/>
</dbReference>
<comment type="caution">
    <text evidence="5">The sequence shown here is derived from an EMBL/GenBank/DDBJ whole genome shotgun (WGS) entry which is preliminary data.</text>
</comment>
<dbReference type="Gene3D" id="3.40.50.1380">
    <property type="entry name" value="Methylglyoxal synthase-like domain"/>
    <property type="match status" value="1"/>
</dbReference>
<dbReference type="InterPro" id="IPR004363">
    <property type="entry name" value="Methylgl_synth"/>
</dbReference>
<comment type="function">
    <text evidence="2">Catalyzes the formation of methylglyoxal from dihydroxyacetone phosphate.</text>
</comment>
<dbReference type="GO" id="GO:0008929">
    <property type="term" value="F:methylglyoxal synthase activity"/>
    <property type="evidence" value="ECO:0007669"/>
    <property type="project" value="UniProtKB-UniRule"/>
</dbReference>
<evidence type="ECO:0000256" key="3">
    <source>
        <dbReference type="PIRSR" id="PIRSR006614-1"/>
    </source>
</evidence>
<feature type="binding site" evidence="2">
    <location>
        <begin position="45"/>
        <end position="48"/>
    </location>
    <ligand>
        <name>substrate</name>
    </ligand>
</feature>
<dbReference type="GO" id="GO:0005829">
    <property type="term" value="C:cytosol"/>
    <property type="evidence" value="ECO:0007669"/>
    <property type="project" value="TreeGrafter"/>
</dbReference>
<evidence type="ECO:0000256" key="1">
    <source>
        <dbReference type="ARBA" id="ARBA00006287"/>
    </source>
</evidence>
<dbReference type="PROSITE" id="PS51855">
    <property type="entry name" value="MGS"/>
    <property type="match status" value="1"/>
</dbReference>
<dbReference type="CDD" id="cd01422">
    <property type="entry name" value="MGS"/>
    <property type="match status" value="1"/>
</dbReference>
<comment type="similarity">
    <text evidence="1 2">Belongs to the methylglyoxal synthase family.</text>
</comment>
<dbReference type="EC" id="4.2.3.3" evidence="2"/>
<name>A0AAP2CTI5_9RHOB</name>
<dbReference type="Pfam" id="PF02142">
    <property type="entry name" value="MGS"/>
    <property type="match status" value="1"/>
</dbReference>
<feature type="binding site" evidence="2">
    <location>
        <position position="23"/>
    </location>
    <ligand>
        <name>substrate</name>
    </ligand>
</feature>
<dbReference type="InterPro" id="IPR018148">
    <property type="entry name" value="Methylglyoxal_synth_AS"/>
</dbReference>
<feature type="domain" description="MGS-like" evidence="4">
    <location>
        <begin position="4"/>
        <end position="134"/>
    </location>
</feature>
<evidence type="ECO:0000256" key="2">
    <source>
        <dbReference type="HAMAP-Rule" id="MF_00549"/>
    </source>
</evidence>
<evidence type="ECO:0000313" key="6">
    <source>
        <dbReference type="Proteomes" id="UP001315686"/>
    </source>
</evidence>
<organism evidence="5 6">
    <name type="scientific">Harenicola maris</name>
    <dbReference type="NCBI Taxonomy" id="2841044"/>
    <lineage>
        <taxon>Bacteria</taxon>
        <taxon>Pseudomonadati</taxon>
        <taxon>Pseudomonadota</taxon>
        <taxon>Alphaproteobacteria</taxon>
        <taxon>Rhodobacterales</taxon>
        <taxon>Paracoccaceae</taxon>
        <taxon>Harenicola</taxon>
    </lineage>
</organism>
<evidence type="ECO:0000313" key="5">
    <source>
        <dbReference type="EMBL" id="MBT0959012.1"/>
    </source>
</evidence>